<feature type="signal peptide" evidence="8">
    <location>
        <begin position="1"/>
        <end position="22"/>
    </location>
</feature>
<dbReference type="Gene3D" id="2.40.170.20">
    <property type="entry name" value="TonB-dependent receptor, beta-barrel domain"/>
    <property type="match status" value="1"/>
</dbReference>
<dbReference type="InterPro" id="IPR023996">
    <property type="entry name" value="TonB-dep_OMP_SusC/RagA"/>
</dbReference>
<reference evidence="10 11" key="1">
    <citation type="submission" date="2019-09" db="EMBL/GenBank/DDBJ databases">
        <title>Complete genome sequence of Arachidicoccus sp. B3-10 isolated from apple orchard soil.</title>
        <authorList>
            <person name="Kim H.S."/>
            <person name="Han K.-I."/>
            <person name="Suh M.K."/>
            <person name="Lee K.C."/>
            <person name="Eom M.K."/>
            <person name="Kim J.-S."/>
            <person name="Kang S.W."/>
            <person name="Sin Y."/>
            <person name="Lee J.-S."/>
        </authorList>
    </citation>
    <scope>NUCLEOTIDE SEQUENCE [LARGE SCALE GENOMIC DNA]</scope>
    <source>
        <strain evidence="10 11">B3-10</strain>
    </source>
</reference>
<keyword evidence="11" id="KW-1185">Reference proteome</keyword>
<evidence type="ECO:0000256" key="5">
    <source>
        <dbReference type="ARBA" id="ARBA00023136"/>
    </source>
</evidence>
<dbReference type="InterPro" id="IPR036942">
    <property type="entry name" value="Beta-barrel_TonB_sf"/>
</dbReference>
<proteinExistence type="inferred from homology"/>
<evidence type="ECO:0000256" key="6">
    <source>
        <dbReference type="ARBA" id="ARBA00023237"/>
    </source>
</evidence>
<evidence type="ECO:0000259" key="9">
    <source>
        <dbReference type="Pfam" id="PF07715"/>
    </source>
</evidence>
<dbReference type="AlphaFoldDB" id="A0A5P2G1Y0"/>
<evidence type="ECO:0000256" key="8">
    <source>
        <dbReference type="SAM" id="SignalP"/>
    </source>
</evidence>
<gene>
    <name evidence="10" type="ORF">E0W69_003935</name>
</gene>
<keyword evidence="2 7" id="KW-0813">Transport</keyword>
<dbReference type="InterPro" id="IPR012910">
    <property type="entry name" value="Plug_dom"/>
</dbReference>
<organism evidence="10 11">
    <name type="scientific">Rhizosphaericola mali</name>
    <dbReference type="NCBI Taxonomy" id="2545455"/>
    <lineage>
        <taxon>Bacteria</taxon>
        <taxon>Pseudomonadati</taxon>
        <taxon>Bacteroidota</taxon>
        <taxon>Chitinophagia</taxon>
        <taxon>Chitinophagales</taxon>
        <taxon>Chitinophagaceae</taxon>
        <taxon>Rhizosphaericola</taxon>
    </lineage>
</organism>
<evidence type="ECO:0000313" key="10">
    <source>
        <dbReference type="EMBL" id="QES87850.1"/>
    </source>
</evidence>
<keyword evidence="4 7" id="KW-0812">Transmembrane</keyword>
<evidence type="ECO:0000256" key="4">
    <source>
        <dbReference type="ARBA" id="ARBA00022692"/>
    </source>
</evidence>
<dbReference type="InterPro" id="IPR039426">
    <property type="entry name" value="TonB-dep_rcpt-like"/>
</dbReference>
<keyword evidence="8" id="KW-0732">Signal</keyword>
<dbReference type="SUPFAM" id="SSF56935">
    <property type="entry name" value="Porins"/>
    <property type="match status" value="1"/>
</dbReference>
<dbReference type="RefSeq" id="WP_131328737.1">
    <property type="nucleotide sequence ID" value="NZ_CP044016.1"/>
</dbReference>
<protein>
    <submittedName>
        <fullName evidence="10">SusC/RagA family TonB-linked outer membrane protein</fullName>
    </submittedName>
</protein>
<evidence type="ECO:0000256" key="1">
    <source>
        <dbReference type="ARBA" id="ARBA00004571"/>
    </source>
</evidence>
<dbReference type="KEGG" id="arac:E0W69_003935"/>
<dbReference type="Proteomes" id="UP000292424">
    <property type="component" value="Chromosome"/>
</dbReference>
<dbReference type="OrthoDB" id="9768177at2"/>
<dbReference type="SUPFAM" id="SSF49464">
    <property type="entry name" value="Carboxypeptidase regulatory domain-like"/>
    <property type="match status" value="1"/>
</dbReference>
<dbReference type="NCBIfam" id="TIGR04057">
    <property type="entry name" value="SusC_RagA_signa"/>
    <property type="match status" value="1"/>
</dbReference>
<feature type="domain" description="TonB-dependent receptor plug" evidence="9">
    <location>
        <begin position="198"/>
        <end position="328"/>
    </location>
</feature>
<dbReference type="InterPro" id="IPR037066">
    <property type="entry name" value="Plug_dom_sf"/>
</dbReference>
<sequence>MKRILFSCVFLLALLCTITLHAQKISLNLKKATLPKVLNEVTKQTGYVFIYDQNEIGKSKIDIQLKDATLQEVFAYCEKFYHITYKIIGKNVVIKRKIEEGEFKLNGTISTENNTELQDVSIYMPRLQKFVFSDGDGNFSIPDVKIGDSITLALVGYNELAEVVDNSKMLFFLTKKSNDLEDVQVLAYGQTTNRRLNTGSSVKVTAKELERTATLDPVQALQGRVPGLVITPNSGLAGANSTITLRGENSTSLGNNGINSYNKVNTPLFIVDGIPFNNNSLTNIGNSYQYGYQESPFKSIDPNNIESIEVLKDADATAIYGARGANGVILITTKKGRKDGLNFNLNVGTTMQHIPKYVKMLNTSQYLTLRRQAYANDLADGNVFEPMDATNSPDVLAWDTTINHNWAKEYFNKWAHLNTVDFSVNGGNAYNSFSASASYNNQTTIYNSHSGIDRGSFMLTGNHSSKDGKFSINAMLSYSVDRNRVIPMTLDNFINLPPDFSLYKSDGSLNWDLANNNGNPIASQMNTMRNHTKSFNSSFNLSYEILQGLSFKLDAGYNWMYLNEYGENPIAAQDPSDGGITGSAQKSFSKNYTLNVEPQLNFEKYVGKNHFSVLLGGTYMKTSTLQNAEYASSFTSDADLNDFSKAPAINYTYAEGTYKFLSGFARVGYDFDSKYVINLTGRRDGSSRFGPGKQYGDFGSIGTAWNFSDEKFFEWMKPIVSFAKLRGSYGITGSDQIGDYQYYINYNFVYSPYQNQLGYYPQNLYNSDFQWESTKKLDIGLELGFWDNRLYFTGDYYRNVTGNQLTGYQLPDFTGKDQVMANLGATTQNTGVEFTLRFDEIKSKNFSWTTNFNMSIARNKLLSFPGLATSGYQTQFFLGKPIDNITGYTNAHVNPADGSTIVDDINKDGTITVEGDYGYLGSQLPKYTGGIENTFTYKNLSLDVFFTFKNQAYAQVYSFQQGTTFNQPELIWGNYWQNQGDEKKFPKASTITTNNNFYLFNTSLASYYSGSYLRLQSATINYSLPKNWIKRFGFTKFDIYAMSNNLFTFTSNPGFDPETGMSMPNLRSFTFGIRTSFK</sequence>
<evidence type="ECO:0000313" key="11">
    <source>
        <dbReference type="Proteomes" id="UP000292424"/>
    </source>
</evidence>
<accession>A0A5P2G1Y0</accession>
<evidence type="ECO:0000256" key="7">
    <source>
        <dbReference type="PROSITE-ProRule" id="PRU01360"/>
    </source>
</evidence>
<keyword evidence="6 7" id="KW-0998">Cell outer membrane</keyword>
<dbReference type="NCBIfam" id="TIGR04056">
    <property type="entry name" value="OMP_RagA_SusC"/>
    <property type="match status" value="1"/>
</dbReference>
<evidence type="ECO:0000256" key="3">
    <source>
        <dbReference type="ARBA" id="ARBA00022452"/>
    </source>
</evidence>
<dbReference type="GO" id="GO:0009279">
    <property type="term" value="C:cell outer membrane"/>
    <property type="evidence" value="ECO:0007669"/>
    <property type="project" value="UniProtKB-SubCell"/>
</dbReference>
<keyword evidence="5 7" id="KW-0472">Membrane</keyword>
<evidence type="ECO:0000256" key="2">
    <source>
        <dbReference type="ARBA" id="ARBA00022448"/>
    </source>
</evidence>
<name>A0A5P2G1Y0_9BACT</name>
<dbReference type="PROSITE" id="PS52016">
    <property type="entry name" value="TONB_DEPENDENT_REC_3"/>
    <property type="match status" value="1"/>
</dbReference>
<dbReference type="Pfam" id="PF07715">
    <property type="entry name" value="Plug"/>
    <property type="match status" value="1"/>
</dbReference>
<comment type="similarity">
    <text evidence="7">Belongs to the TonB-dependent receptor family.</text>
</comment>
<keyword evidence="3 7" id="KW-1134">Transmembrane beta strand</keyword>
<dbReference type="InterPro" id="IPR023997">
    <property type="entry name" value="TonB-dep_OMP_SusC/RagA_CS"/>
</dbReference>
<dbReference type="EMBL" id="CP044016">
    <property type="protein sequence ID" value="QES87850.1"/>
    <property type="molecule type" value="Genomic_DNA"/>
</dbReference>
<dbReference type="InterPro" id="IPR008969">
    <property type="entry name" value="CarboxyPept-like_regulatory"/>
</dbReference>
<comment type="subcellular location">
    <subcellularLocation>
        <location evidence="1 7">Cell outer membrane</location>
        <topology evidence="1 7">Multi-pass membrane protein</topology>
    </subcellularLocation>
</comment>
<feature type="chain" id="PRO_5024300020" evidence="8">
    <location>
        <begin position="23"/>
        <end position="1078"/>
    </location>
</feature>
<dbReference type="Gene3D" id="2.170.130.10">
    <property type="entry name" value="TonB-dependent receptor, plug domain"/>
    <property type="match status" value="1"/>
</dbReference>